<accession>S2KRT3</accession>
<protein>
    <submittedName>
        <fullName evidence="1">Saccharopine dehydrogenase</fullName>
    </submittedName>
</protein>
<dbReference type="InterPro" id="IPR036291">
    <property type="entry name" value="NAD(P)-bd_dom_sf"/>
</dbReference>
<dbReference type="EMBL" id="ASTJ01000022">
    <property type="protein sequence ID" value="EPC03213.1"/>
    <property type="molecule type" value="Genomic_DNA"/>
</dbReference>
<name>S2KRT3_LITA3</name>
<dbReference type="AlphaFoldDB" id="S2KRT3"/>
<dbReference type="SUPFAM" id="SSF51735">
    <property type="entry name" value="NAD(P)-binding Rossmann-fold domains"/>
    <property type="match status" value="1"/>
</dbReference>
<proteinExistence type="predicted"/>
<dbReference type="PATRIC" id="fig|1121939.11.peg.1639"/>
<evidence type="ECO:0000313" key="2">
    <source>
        <dbReference type="Proteomes" id="UP000014463"/>
    </source>
</evidence>
<sequence>MSQDPILLIGGSGIVGRWAARFLRAAHPDVPLLIGGRDLAKADEAAAEIGNAEAASIDLAAADLGLGERPVSAVAIFFTDTTIAALRFAQARGVPYISISPAIHEVGPDVAAYMHKPDAAPVVLGTEWLVGATTIPALEFAREFSRIDDIRIGALLDEQDEGGPAAFADLERQTQAIPAVLARRDGAWFWRTGDDAKAEFRAADGTMVEASALSPHDVVGLATVTGAPNVEFNLAIGVSSTRRRGEPMSTEIIIELAGEDHAGRPLRTRHAVVHPEGQMPLTGFGVAMVLERLTGVDGNPATPPGLYFPYQLLEPTAYFTRLEQMGGKVLKLEVL</sequence>
<gene>
    <name evidence="1" type="ORF">L861_23170</name>
</gene>
<dbReference type="Gene3D" id="3.40.50.720">
    <property type="entry name" value="NAD(P)-binding Rossmann-like Domain"/>
    <property type="match status" value="1"/>
</dbReference>
<reference evidence="1 2" key="1">
    <citation type="journal article" date="2013" name="Genome Announc.">
        <title>Draft genome sequence of the moderately halophilic gammaproteobacterium Halomonas anticariensis FP35.</title>
        <authorList>
            <person name="Tahrioui A."/>
            <person name="Quesada E."/>
            <person name="Llamas I."/>
        </authorList>
    </citation>
    <scope>NUCLEOTIDE SEQUENCE [LARGE SCALE GENOMIC DNA]</scope>
    <source>
        <strain evidence="2">DSM 16096 / CECT 5854 / LMG 22089 / FP35</strain>
    </source>
</reference>
<evidence type="ECO:0000313" key="1">
    <source>
        <dbReference type="EMBL" id="EPC03213.1"/>
    </source>
</evidence>
<dbReference type="Proteomes" id="UP000014463">
    <property type="component" value="Unassembled WGS sequence"/>
</dbReference>
<dbReference type="STRING" id="1121939.L861_23170"/>
<comment type="caution">
    <text evidence="1">The sequence shown here is derived from an EMBL/GenBank/DDBJ whole genome shotgun (WGS) entry which is preliminary data.</text>
</comment>
<organism evidence="1 2">
    <name type="scientific">Litchfieldella anticariensis (strain DSM 16096 / CECT 5854 / CIP 108499 / LMG 22089 / FP35)</name>
    <name type="common">Halomonas anticariensis</name>
    <dbReference type="NCBI Taxonomy" id="1121939"/>
    <lineage>
        <taxon>Bacteria</taxon>
        <taxon>Pseudomonadati</taxon>
        <taxon>Pseudomonadota</taxon>
        <taxon>Gammaproteobacteria</taxon>
        <taxon>Oceanospirillales</taxon>
        <taxon>Halomonadaceae</taxon>
        <taxon>Litchfieldella</taxon>
    </lineage>
</organism>
<dbReference type="OrthoDB" id="3518805at2"/>
<keyword evidence="2" id="KW-1185">Reference proteome</keyword>
<dbReference type="RefSeq" id="WP_016416136.1">
    <property type="nucleotide sequence ID" value="NZ_AUAB01000038.1"/>
</dbReference>
<dbReference type="eggNOG" id="COG1748">
    <property type="taxonomic scope" value="Bacteria"/>
</dbReference>